<keyword evidence="9" id="KW-1185">Reference proteome</keyword>
<accession>A0A934K9C6</accession>
<dbReference type="EMBL" id="JAEKNR010000162">
    <property type="protein sequence ID" value="MBJ7599612.1"/>
    <property type="molecule type" value="Genomic_DNA"/>
</dbReference>
<dbReference type="InterPro" id="IPR000620">
    <property type="entry name" value="EamA_dom"/>
</dbReference>
<comment type="subcellular location">
    <subcellularLocation>
        <location evidence="1">Membrane</location>
        <topology evidence="1">Multi-pass membrane protein</topology>
    </subcellularLocation>
</comment>
<feature type="transmembrane region" description="Helical" evidence="6">
    <location>
        <begin position="218"/>
        <end position="239"/>
    </location>
</feature>
<feature type="domain" description="EamA" evidence="7">
    <location>
        <begin position="157"/>
        <end position="291"/>
    </location>
</feature>
<dbReference type="InterPro" id="IPR050638">
    <property type="entry name" value="AA-Vitamin_Transporters"/>
</dbReference>
<evidence type="ECO:0000256" key="5">
    <source>
        <dbReference type="ARBA" id="ARBA00023136"/>
    </source>
</evidence>
<keyword evidence="4 6" id="KW-1133">Transmembrane helix</keyword>
<dbReference type="AlphaFoldDB" id="A0A934K9C6"/>
<gene>
    <name evidence="8" type="ORF">JF922_16230</name>
</gene>
<dbReference type="InterPro" id="IPR037185">
    <property type="entry name" value="EmrE-like"/>
</dbReference>
<evidence type="ECO:0000256" key="6">
    <source>
        <dbReference type="SAM" id="Phobius"/>
    </source>
</evidence>
<feature type="transmembrane region" description="Helical" evidence="6">
    <location>
        <begin position="186"/>
        <end position="206"/>
    </location>
</feature>
<feature type="transmembrane region" description="Helical" evidence="6">
    <location>
        <begin position="100"/>
        <end position="119"/>
    </location>
</feature>
<evidence type="ECO:0000259" key="7">
    <source>
        <dbReference type="Pfam" id="PF00892"/>
    </source>
</evidence>
<keyword evidence="5 6" id="KW-0472">Membrane</keyword>
<dbReference type="PANTHER" id="PTHR32322">
    <property type="entry name" value="INNER MEMBRANE TRANSPORTER"/>
    <property type="match status" value="1"/>
</dbReference>
<protein>
    <submittedName>
        <fullName evidence="8">DMT family transporter</fullName>
    </submittedName>
</protein>
<dbReference type="RefSeq" id="WP_338203159.1">
    <property type="nucleotide sequence ID" value="NZ_JAEKNR010000162.1"/>
</dbReference>
<dbReference type="SUPFAM" id="SSF103481">
    <property type="entry name" value="Multidrug resistance efflux transporter EmrE"/>
    <property type="match status" value="2"/>
</dbReference>
<keyword evidence="3 6" id="KW-0812">Transmembrane</keyword>
<evidence type="ECO:0000313" key="8">
    <source>
        <dbReference type="EMBL" id="MBJ7599612.1"/>
    </source>
</evidence>
<evidence type="ECO:0000313" key="9">
    <source>
        <dbReference type="Proteomes" id="UP000612893"/>
    </source>
</evidence>
<comment type="caution">
    <text evidence="8">The sequence shown here is derived from an EMBL/GenBank/DDBJ whole genome shotgun (WGS) entry which is preliminary data.</text>
</comment>
<feature type="transmembrane region" description="Helical" evidence="6">
    <location>
        <begin position="160"/>
        <end position="179"/>
    </location>
</feature>
<evidence type="ECO:0000256" key="2">
    <source>
        <dbReference type="ARBA" id="ARBA00007362"/>
    </source>
</evidence>
<feature type="transmembrane region" description="Helical" evidence="6">
    <location>
        <begin position="131"/>
        <end position="148"/>
    </location>
</feature>
<proteinExistence type="inferred from homology"/>
<organism evidence="8 9">
    <name type="scientific">Candidatus Nephthysia bennettiae</name>
    <dbReference type="NCBI Taxonomy" id="3127016"/>
    <lineage>
        <taxon>Bacteria</taxon>
        <taxon>Bacillati</taxon>
        <taxon>Candidatus Dormiibacterota</taxon>
        <taxon>Candidatus Dormibacteria</taxon>
        <taxon>Candidatus Dormibacterales</taxon>
        <taxon>Candidatus Dormibacteraceae</taxon>
        <taxon>Candidatus Nephthysia</taxon>
    </lineage>
</organism>
<sequence length="312" mass="31901">MKRSDVMMYVLLAAGAASGGGAFVVGKVAVADLPAATVALLRYGIAVILFAALLLAERRPLPRPSPRQWLLLTGMGLSAVAGYNLVFLEALKRAPAAEGGLIVPGSAPILFVALSALVFRQLPSRRTMLGVAMATAGLGVLFASSGGLADCNPSHRLGELLYLAGGFCWAVFLLCAHGLHGRIPSLAANTYAAVIGLAILAPLAILPDRGASLAHVRLSGAVEAAYLAVFATVLLLWANVRGLERLGAERVAPFVYIAPIAAVLGAAVFLGERPSPIEIVGGAIALLGTWVATHRPAPAAIPAATESRAAAA</sequence>
<feature type="transmembrane region" description="Helical" evidence="6">
    <location>
        <begin position="68"/>
        <end position="88"/>
    </location>
</feature>
<dbReference type="Proteomes" id="UP000612893">
    <property type="component" value="Unassembled WGS sequence"/>
</dbReference>
<dbReference type="PANTHER" id="PTHR32322:SF2">
    <property type="entry name" value="EAMA DOMAIN-CONTAINING PROTEIN"/>
    <property type="match status" value="1"/>
</dbReference>
<feature type="transmembrane region" description="Helical" evidence="6">
    <location>
        <begin position="251"/>
        <end position="270"/>
    </location>
</feature>
<evidence type="ECO:0000256" key="4">
    <source>
        <dbReference type="ARBA" id="ARBA00022989"/>
    </source>
</evidence>
<feature type="transmembrane region" description="Helical" evidence="6">
    <location>
        <begin position="36"/>
        <end position="56"/>
    </location>
</feature>
<comment type="similarity">
    <text evidence="2">Belongs to the EamA transporter family.</text>
</comment>
<evidence type="ECO:0000256" key="1">
    <source>
        <dbReference type="ARBA" id="ARBA00004141"/>
    </source>
</evidence>
<dbReference type="GO" id="GO:0016020">
    <property type="term" value="C:membrane"/>
    <property type="evidence" value="ECO:0007669"/>
    <property type="project" value="UniProtKB-SubCell"/>
</dbReference>
<feature type="domain" description="EamA" evidence="7">
    <location>
        <begin position="8"/>
        <end position="141"/>
    </location>
</feature>
<dbReference type="Pfam" id="PF00892">
    <property type="entry name" value="EamA"/>
    <property type="match status" value="2"/>
</dbReference>
<name>A0A934K9C6_9BACT</name>
<evidence type="ECO:0000256" key="3">
    <source>
        <dbReference type="ARBA" id="ARBA00022692"/>
    </source>
</evidence>
<reference evidence="8" key="1">
    <citation type="submission" date="2020-10" db="EMBL/GenBank/DDBJ databases">
        <title>Ca. Dormibacterota MAGs.</title>
        <authorList>
            <person name="Montgomery K."/>
        </authorList>
    </citation>
    <scope>NUCLEOTIDE SEQUENCE [LARGE SCALE GENOMIC DNA]</scope>
    <source>
        <strain evidence="8">SC8812_S17_10</strain>
    </source>
</reference>